<keyword evidence="3 11" id="KW-0533">Nickel</keyword>
<feature type="binding site" evidence="11">
    <location>
        <position position="128"/>
    </location>
    <ligand>
        <name>Fe(2+)</name>
        <dbReference type="ChEBI" id="CHEBI:29033"/>
        <note>for iron-dependent acireductone dioxygenase activity</note>
    </ligand>
</feature>
<evidence type="ECO:0000256" key="3">
    <source>
        <dbReference type="ARBA" id="ARBA00022596"/>
    </source>
</evidence>
<feature type="binding site" evidence="11">
    <location>
        <position position="85"/>
    </location>
    <ligand>
        <name>Ni(2+)</name>
        <dbReference type="ChEBI" id="CHEBI:49786"/>
        <note>for nickel-dependent acireductone dioxygenase activity</note>
    </ligand>
</feature>
<keyword evidence="6 11" id="KW-0223">Dioxygenase</keyword>
<dbReference type="HAMAP" id="MF_03154">
    <property type="entry name" value="Salvage_MtnD_euk"/>
    <property type="match status" value="1"/>
</dbReference>
<dbReference type="GO" id="GO:0019509">
    <property type="term" value="P:L-methionine salvage from methylthioadenosine"/>
    <property type="evidence" value="ECO:0007669"/>
    <property type="project" value="UniProtKB-UniRule"/>
</dbReference>
<comment type="cofactor">
    <cofactor evidence="11">
        <name>Fe(2+)</name>
        <dbReference type="ChEBI" id="CHEBI:29033"/>
    </cofactor>
    <cofactor evidence="11">
        <name>Ni(2+)</name>
        <dbReference type="ChEBI" id="CHEBI:49786"/>
    </cofactor>
    <text evidence="11">Binds either 1 Fe or Ni cation per monomer. Iron-binding promotes an acireductone dioxygenase reaction producing 2-keto-4-methylthiobutyrate, while nickel-binding promotes an acireductone dioxygenase reaction producing 3-(methylsulfanyl)propanoate.</text>
</comment>
<dbReference type="GO" id="GO:0010308">
    <property type="term" value="F:acireductone dioxygenase (Ni2+-requiring) activity"/>
    <property type="evidence" value="ECO:0007669"/>
    <property type="project" value="UniProtKB-UniRule"/>
</dbReference>
<evidence type="ECO:0000256" key="9">
    <source>
        <dbReference type="ARBA" id="ARBA00023167"/>
    </source>
</evidence>
<proteinExistence type="inferred from homology"/>
<dbReference type="PANTHER" id="PTHR23418:SF0">
    <property type="entry name" value="ACIREDUCTONE DIOXYGENASE"/>
    <property type="match status" value="1"/>
</dbReference>
<dbReference type="AlphaFoldDB" id="A0AAV8ZCC8"/>
<feature type="binding site" evidence="11">
    <location>
        <position position="83"/>
    </location>
    <ligand>
        <name>Fe(2+)</name>
        <dbReference type="ChEBI" id="CHEBI:29033"/>
        <note>for iron-dependent acireductone dioxygenase activity</note>
    </ligand>
</feature>
<dbReference type="InterPro" id="IPR014710">
    <property type="entry name" value="RmlC-like_jellyroll"/>
</dbReference>
<keyword evidence="8 11" id="KW-0408">Iron</keyword>
<keyword evidence="4 11" id="KW-0028">Amino-acid biosynthesis</keyword>
<keyword evidence="13" id="KW-1185">Reference proteome</keyword>
<dbReference type="Proteomes" id="UP001162162">
    <property type="component" value="Unassembled WGS sequence"/>
</dbReference>
<gene>
    <name evidence="12" type="ORF">NQ318_021422</name>
</gene>
<dbReference type="GO" id="GO:0010309">
    <property type="term" value="F:acireductone dioxygenase [iron(II)-requiring] activity"/>
    <property type="evidence" value="ECO:0007669"/>
    <property type="project" value="UniProtKB-UniRule"/>
</dbReference>
<feature type="binding site" evidence="11">
    <location>
        <position position="89"/>
    </location>
    <ligand>
        <name>Ni(2+)</name>
        <dbReference type="ChEBI" id="CHEBI:49786"/>
        <note>for nickel-dependent acireductone dioxygenase activity</note>
    </ligand>
</feature>
<keyword evidence="5 11" id="KW-0479">Metal-binding</keyword>
<comment type="catalytic activity">
    <reaction evidence="11">
        <text>1,2-dihydroxy-5-(methylsulfanyl)pent-1-en-3-one + O2 = 3-(methylsulfanyl)propanoate + CO + formate + 2 H(+)</text>
        <dbReference type="Rhea" id="RHEA:14161"/>
        <dbReference type="ChEBI" id="CHEBI:15378"/>
        <dbReference type="ChEBI" id="CHEBI:15379"/>
        <dbReference type="ChEBI" id="CHEBI:15740"/>
        <dbReference type="ChEBI" id="CHEBI:17245"/>
        <dbReference type="ChEBI" id="CHEBI:49016"/>
        <dbReference type="ChEBI" id="CHEBI:49252"/>
        <dbReference type="EC" id="1.13.11.53"/>
    </reaction>
</comment>
<dbReference type="GO" id="GO:0016151">
    <property type="term" value="F:nickel cation binding"/>
    <property type="evidence" value="ECO:0007669"/>
    <property type="project" value="UniProtKB-UniRule"/>
</dbReference>
<feature type="binding site" evidence="11">
    <location>
        <position position="89"/>
    </location>
    <ligand>
        <name>Fe(2+)</name>
        <dbReference type="ChEBI" id="CHEBI:29033"/>
        <note>for iron-dependent acireductone dioxygenase activity</note>
    </ligand>
</feature>
<evidence type="ECO:0000256" key="6">
    <source>
        <dbReference type="ARBA" id="ARBA00022964"/>
    </source>
</evidence>
<evidence type="ECO:0000256" key="1">
    <source>
        <dbReference type="ARBA" id="ARBA00000428"/>
    </source>
</evidence>
<dbReference type="Pfam" id="PF03079">
    <property type="entry name" value="ARD"/>
    <property type="match status" value="1"/>
</dbReference>
<dbReference type="EC" id="1.13.11.54" evidence="11"/>
<evidence type="ECO:0000313" key="12">
    <source>
        <dbReference type="EMBL" id="KAJ8961807.1"/>
    </source>
</evidence>
<keyword evidence="9 11" id="KW-0486">Methionine biosynthesis</keyword>
<evidence type="ECO:0000256" key="8">
    <source>
        <dbReference type="ARBA" id="ARBA00023004"/>
    </source>
</evidence>
<comment type="caution">
    <text evidence="12">The sequence shown here is derived from an EMBL/GenBank/DDBJ whole genome shotgun (WGS) entry which is preliminary data.</text>
</comment>
<comment type="similarity">
    <text evidence="11">Belongs to the acireductone dioxygenase (ARD) family.</text>
</comment>
<feature type="binding site" evidence="11">
    <location>
        <position position="128"/>
    </location>
    <ligand>
        <name>Ni(2+)</name>
        <dbReference type="ChEBI" id="CHEBI:49786"/>
        <note>for nickel-dependent acireductone dioxygenase activity</note>
    </ligand>
</feature>
<dbReference type="FunFam" id="2.60.120.10:FF:000099">
    <property type="entry name" value="1,2-dihydroxy-3-keto-5-methylthiopentene dioxygenase"/>
    <property type="match status" value="1"/>
</dbReference>
<dbReference type="InterPro" id="IPR011051">
    <property type="entry name" value="RmlC_Cupin_sf"/>
</dbReference>
<dbReference type="PANTHER" id="PTHR23418">
    <property type="entry name" value="ACIREDUCTONE DIOXYGENASE"/>
    <property type="match status" value="1"/>
</dbReference>
<reference evidence="12" key="1">
    <citation type="journal article" date="2023" name="Insect Mol. Biol.">
        <title>Genome sequencing provides insights into the evolution of gene families encoding plant cell wall-degrading enzymes in longhorned beetles.</title>
        <authorList>
            <person name="Shin N.R."/>
            <person name="Okamura Y."/>
            <person name="Kirsch R."/>
            <person name="Pauchet Y."/>
        </authorList>
    </citation>
    <scope>NUCLEOTIDE SEQUENCE</scope>
    <source>
        <strain evidence="12">AMC_N1</strain>
    </source>
</reference>
<accession>A0AAV8ZCC8</accession>
<evidence type="ECO:0000256" key="4">
    <source>
        <dbReference type="ARBA" id="ARBA00022605"/>
    </source>
</evidence>
<dbReference type="GO" id="GO:0005737">
    <property type="term" value="C:cytoplasm"/>
    <property type="evidence" value="ECO:0007669"/>
    <property type="project" value="UniProtKB-SubCell"/>
</dbReference>
<dbReference type="EMBL" id="JAPWTK010000004">
    <property type="protein sequence ID" value="KAJ8961807.1"/>
    <property type="molecule type" value="Genomic_DNA"/>
</dbReference>
<dbReference type="Gene3D" id="2.60.120.10">
    <property type="entry name" value="Jelly Rolls"/>
    <property type="match status" value="1"/>
</dbReference>
<dbReference type="GO" id="GO:0005634">
    <property type="term" value="C:nucleus"/>
    <property type="evidence" value="ECO:0007669"/>
    <property type="project" value="UniProtKB-SubCell"/>
</dbReference>
<evidence type="ECO:0000256" key="11">
    <source>
        <dbReference type="HAMAP-Rule" id="MF_03154"/>
    </source>
</evidence>
<name>A0AAV8ZCC8_9CUCU</name>
<dbReference type="InterPro" id="IPR027496">
    <property type="entry name" value="ARD_euk"/>
</dbReference>
<dbReference type="CDD" id="cd02232">
    <property type="entry name" value="cupin_ARD"/>
    <property type="match status" value="1"/>
</dbReference>
<organism evidence="12 13">
    <name type="scientific">Aromia moschata</name>
    <dbReference type="NCBI Taxonomy" id="1265417"/>
    <lineage>
        <taxon>Eukaryota</taxon>
        <taxon>Metazoa</taxon>
        <taxon>Ecdysozoa</taxon>
        <taxon>Arthropoda</taxon>
        <taxon>Hexapoda</taxon>
        <taxon>Insecta</taxon>
        <taxon>Pterygota</taxon>
        <taxon>Neoptera</taxon>
        <taxon>Endopterygota</taxon>
        <taxon>Coleoptera</taxon>
        <taxon>Polyphaga</taxon>
        <taxon>Cucujiformia</taxon>
        <taxon>Chrysomeloidea</taxon>
        <taxon>Cerambycidae</taxon>
        <taxon>Cerambycinae</taxon>
        <taxon>Callichromatini</taxon>
        <taxon>Aromia</taxon>
    </lineage>
</organism>
<evidence type="ECO:0000256" key="2">
    <source>
        <dbReference type="ARBA" id="ARBA00022490"/>
    </source>
</evidence>
<evidence type="ECO:0000256" key="7">
    <source>
        <dbReference type="ARBA" id="ARBA00023002"/>
    </source>
</evidence>
<evidence type="ECO:0000256" key="5">
    <source>
        <dbReference type="ARBA" id="ARBA00022723"/>
    </source>
</evidence>
<keyword evidence="2 11" id="KW-0963">Cytoplasm</keyword>
<evidence type="ECO:0000256" key="10">
    <source>
        <dbReference type="ARBA" id="ARBA00023242"/>
    </source>
</evidence>
<keyword evidence="7 11" id="KW-0560">Oxidoreductase</keyword>
<comment type="catalytic activity">
    <reaction evidence="1 11">
        <text>1,2-dihydroxy-5-(methylsulfanyl)pent-1-en-3-one + O2 = 4-methylsulfanyl-2-oxobutanoate + formate + 2 H(+)</text>
        <dbReference type="Rhea" id="RHEA:24504"/>
        <dbReference type="ChEBI" id="CHEBI:15378"/>
        <dbReference type="ChEBI" id="CHEBI:15379"/>
        <dbReference type="ChEBI" id="CHEBI:15740"/>
        <dbReference type="ChEBI" id="CHEBI:16723"/>
        <dbReference type="ChEBI" id="CHEBI:49252"/>
        <dbReference type="EC" id="1.13.11.54"/>
    </reaction>
</comment>
<dbReference type="SUPFAM" id="SSF51182">
    <property type="entry name" value="RmlC-like cupins"/>
    <property type="match status" value="1"/>
</dbReference>
<comment type="subcellular location">
    <subcellularLocation>
        <location evidence="11">Cytoplasm</location>
    </subcellularLocation>
    <subcellularLocation>
        <location evidence="11">Nucleus</location>
    </subcellularLocation>
</comment>
<dbReference type="InterPro" id="IPR004313">
    <property type="entry name" value="ARD"/>
</dbReference>
<feature type="binding site" evidence="11">
    <location>
        <position position="83"/>
    </location>
    <ligand>
        <name>Ni(2+)</name>
        <dbReference type="ChEBI" id="CHEBI:49786"/>
        <note>for nickel-dependent acireductone dioxygenase activity</note>
    </ligand>
</feature>
<sequence>MVRAWYMDEDEEYPKNEHHRIPPKFVTLEELYQTSGVEYFQISPENYIADTTLKELLEERGNNIQQIVENPDDEELKKHWTEHFHSDEEFRLVLDGCGYFDVRDKYDEWIRVEVLPGDLIVIPGGCYHRFMLDNQNKYKGLRILKDPVYQAHCRPSEEMNCRKEYIKKLFNGAFDGPKDEIILA</sequence>
<dbReference type="GO" id="GO:0005506">
    <property type="term" value="F:iron ion binding"/>
    <property type="evidence" value="ECO:0007669"/>
    <property type="project" value="UniProtKB-UniRule"/>
</dbReference>
<keyword evidence="10 11" id="KW-0539">Nucleus</keyword>
<dbReference type="EC" id="1.13.11.53" evidence="11"/>
<comment type="function">
    <text evidence="11">Catalyzes 2 different reactions between oxygen and the acireductone 1,2-dihydroxy-3-keto-5-methylthiopentene (DHK-MTPene) depending upon the metal bound in the active site. Fe-containing acireductone dioxygenase (Fe-ARD) produces formate and 2-keto-4-methylthiobutyrate (KMTB), the alpha-ketoacid precursor of methionine in the methionine recycle pathway. Ni-containing acireductone dioxygenase (Ni-ARD) produces methylthiopropionate, carbon monoxide and formate, and does not lie on the methionine recycle pathway.</text>
</comment>
<protein>
    <recommendedName>
        <fullName evidence="11">Acireductone dioxygenase</fullName>
    </recommendedName>
    <alternativeName>
        <fullName evidence="11">Acireductone dioxygenase (Fe(2+)-requiring)</fullName>
        <shortName evidence="11">ARD'</shortName>
        <shortName evidence="11">Fe-ARD</shortName>
        <ecNumber evidence="11">1.13.11.54</ecNumber>
    </alternativeName>
    <alternativeName>
        <fullName evidence="11">Acireductone dioxygenase (Ni(2+)-requiring)</fullName>
        <shortName evidence="11">ARD</shortName>
        <shortName evidence="11">Ni-ARD</shortName>
        <ecNumber evidence="11">1.13.11.53</ecNumber>
    </alternativeName>
</protein>
<evidence type="ECO:0000313" key="13">
    <source>
        <dbReference type="Proteomes" id="UP001162162"/>
    </source>
</evidence>
<comment type="pathway">
    <text evidence="11">Amino-acid biosynthesis; L-methionine biosynthesis via salvage pathway; L-methionine from S-methyl-5-thio-alpha-D-ribose 1-phosphate: step 5/6.</text>
</comment>
<feature type="binding site" evidence="11">
    <location>
        <position position="85"/>
    </location>
    <ligand>
        <name>Fe(2+)</name>
        <dbReference type="ChEBI" id="CHEBI:29033"/>
        <note>for iron-dependent acireductone dioxygenase activity</note>
    </ligand>
</feature>